<dbReference type="OrthoDB" id="784446at2759"/>
<keyword evidence="3" id="KW-1185">Reference proteome</keyword>
<evidence type="ECO:0000313" key="2">
    <source>
        <dbReference type="EMBL" id="KYP47799.1"/>
    </source>
</evidence>
<accession>A0A151RZ23</accession>
<organism evidence="2 3">
    <name type="scientific">Cajanus cajan</name>
    <name type="common">Pigeon pea</name>
    <name type="synonym">Cajanus indicus</name>
    <dbReference type="NCBI Taxonomy" id="3821"/>
    <lineage>
        <taxon>Eukaryota</taxon>
        <taxon>Viridiplantae</taxon>
        <taxon>Streptophyta</taxon>
        <taxon>Embryophyta</taxon>
        <taxon>Tracheophyta</taxon>
        <taxon>Spermatophyta</taxon>
        <taxon>Magnoliopsida</taxon>
        <taxon>eudicotyledons</taxon>
        <taxon>Gunneridae</taxon>
        <taxon>Pentapetalae</taxon>
        <taxon>rosids</taxon>
        <taxon>fabids</taxon>
        <taxon>Fabales</taxon>
        <taxon>Fabaceae</taxon>
        <taxon>Papilionoideae</taxon>
        <taxon>50 kb inversion clade</taxon>
        <taxon>NPAAA clade</taxon>
        <taxon>indigoferoid/millettioid clade</taxon>
        <taxon>Phaseoleae</taxon>
        <taxon>Cajanus</taxon>
    </lineage>
</organism>
<name>A0A151RZ23_CAJCA</name>
<dbReference type="EMBL" id="KQ483517">
    <property type="protein sequence ID" value="KYP47799.1"/>
    <property type="molecule type" value="Genomic_DNA"/>
</dbReference>
<dbReference type="Gramene" id="C.cajan_29752.t">
    <property type="protein sequence ID" value="C.cajan_29752.t"/>
    <property type="gene ID" value="C.cajan_29752"/>
</dbReference>
<sequence length="206" mass="22986">MYSASTMKSMYKPPLPRSPSRLRQPQPIHSSNSASLQTPPGSLTKSQKPLLSPKMRPEYRTISCELRALAKMVRDEFSNVNSDPSANSGGANPNVLFERGRFYDEYSARRNERLMRKKGVGSVDESKVKPVRSLGVTVESGKKSTVRRNGNLRKSISAAYSTGMTETPRYMLRSMTKENKKPPLAAKFDKSVVAGEKKMGTRARRI</sequence>
<evidence type="ECO:0000256" key="1">
    <source>
        <dbReference type="SAM" id="MobiDB-lite"/>
    </source>
</evidence>
<feature type="compositionally biased region" description="Polar residues" evidence="1">
    <location>
        <begin position="28"/>
        <end position="49"/>
    </location>
</feature>
<evidence type="ECO:0000313" key="3">
    <source>
        <dbReference type="Proteomes" id="UP000075243"/>
    </source>
</evidence>
<dbReference type="PANTHER" id="PTHR37259">
    <property type="entry name" value="OS07G0474300 PROTEIN"/>
    <property type="match status" value="1"/>
</dbReference>
<proteinExistence type="predicted"/>
<dbReference type="AlphaFoldDB" id="A0A151RZ23"/>
<dbReference type="Proteomes" id="UP000075243">
    <property type="component" value="Unassembled WGS sequence"/>
</dbReference>
<dbReference type="OMA" id="PYNLGVN"/>
<protein>
    <submittedName>
        <fullName evidence="2">Uncharacterized protein</fullName>
    </submittedName>
</protein>
<reference evidence="2" key="1">
    <citation type="journal article" date="2012" name="Nat. Biotechnol.">
        <title>Draft genome sequence of pigeonpea (Cajanus cajan), an orphan legume crop of resource-poor farmers.</title>
        <authorList>
            <person name="Varshney R.K."/>
            <person name="Chen W."/>
            <person name="Li Y."/>
            <person name="Bharti A.K."/>
            <person name="Saxena R.K."/>
            <person name="Schlueter J.A."/>
            <person name="Donoghue M.T."/>
            <person name="Azam S."/>
            <person name="Fan G."/>
            <person name="Whaley A.M."/>
            <person name="Farmer A.D."/>
            <person name="Sheridan J."/>
            <person name="Iwata A."/>
            <person name="Tuteja R."/>
            <person name="Penmetsa R.V."/>
            <person name="Wu W."/>
            <person name="Upadhyaya H.D."/>
            <person name="Yang S.P."/>
            <person name="Shah T."/>
            <person name="Saxena K.B."/>
            <person name="Michael T."/>
            <person name="McCombie W.R."/>
            <person name="Yang B."/>
            <person name="Zhang G."/>
            <person name="Yang H."/>
            <person name="Wang J."/>
            <person name="Spillane C."/>
            <person name="Cook D.R."/>
            <person name="May G.D."/>
            <person name="Xu X."/>
            <person name="Jackson S.A."/>
        </authorList>
    </citation>
    <scope>NUCLEOTIDE SEQUENCE [LARGE SCALE GENOMIC DNA]</scope>
</reference>
<feature type="region of interest" description="Disordered" evidence="1">
    <location>
        <begin position="1"/>
        <end position="56"/>
    </location>
</feature>
<feature type="compositionally biased region" description="Low complexity" evidence="1">
    <location>
        <begin position="18"/>
        <end position="27"/>
    </location>
</feature>
<dbReference type="PANTHER" id="PTHR37259:SF2">
    <property type="entry name" value="OS07G0474300 PROTEIN"/>
    <property type="match status" value="1"/>
</dbReference>
<gene>
    <name evidence="2" type="ORF">KK1_030563</name>
</gene>